<evidence type="ECO:0000256" key="9">
    <source>
        <dbReference type="ARBA" id="ARBA00038298"/>
    </source>
</evidence>
<dbReference type="InterPro" id="IPR039859">
    <property type="entry name" value="PFA4/ZDH16/20/ERF2-like"/>
</dbReference>
<keyword evidence="4 11" id="KW-1133">Transmembrane helix</keyword>
<evidence type="ECO:0000256" key="1">
    <source>
        <dbReference type="ARBA" id="ARBA00004141"/>
    </source>
</evidence>
<dbReference type="HOGENOM" id="CLU_027721_6_0_1"/>
<dbReference type="GO" id="GO:0005783">
    <property type="term" value="C:endoplasmic reticulum"/>
    <property type="evidence" value="ECO:0007669"/>
    <property type="project" value="TreeGrafter"/>
</dbReference>
<evidence type="ECO:0000256" key="10">
    <source>
        <dbReference type="ARBA" id="ARBA00048048"/>
    </source>
</evidence>
<evidence type="ECO:0000256" key="7">
    <source>
        <dbReference type="ARBA" id="ARBA00023288"/>
    </source>
</evidence>
<feature type="transmembrane region" description="Helical" evidence="11">
    <location>
        <begin position="129"/>
        <end position="149"/>
    </location>
</feature>
<dbReference type="VEuPathDB" id="MicrosporidiaDB:NEQG_02371"/>
<reference evidence="13" key="1">
    <citation type="submission" date="2011-01" db="EMBL/GenBank/DDBJ databases">
        <title>The Genome Sequence of Nematocida parisii strain ERTm3.</title>
        <authorList>
            <consortium name="The Broad Institute Genome Sequencing Platform"/>
            <consortium name="The Broad Institute Genome Sequencing Center for Infectious Disease"/>
            <person name="Cuomo C."/>
            <person name="Troemel E."/>
            <person name="Young S.K."/>
            <person name="Zeng Q."/>
            <person name="Gargeya S."/>
            <person name="Fitzgerald M."/>
            <person name="Haas B."/>
            <person name="Abouelleil A."/>
            <person name="Alvarado L."/>
            <person name="Arachchi H.M."/>
            <person name="Berlin A."/>
            <person name="Chapman S.B."/>
            <person name="Gearin G."/>
            <person name="Goldberg J."/>
            <person name="Griggs A."/>
            <person name="Gujja S."/>
            <person name="Hansen M."/>
            <person name="Heiman D."/>
            <person name="Howarth C."/>
            <person name="Larimer J."/>
            <person name="Lui A."/>
            <person name="MacDonald P.J.P."/>
            <person name="McCowen C."/>
            <person name="Montmayeur A."/>
            <person name="Murphy C."/>
            <person name="Neiman D."/>
            <person name="Pearson M."/>
            <person name="Priest M."/>
            <person name="Roberts A."/>
            <person name="Saif S."/>
            <person name="Shea T."/>
            <person name="Sisk P."/>
            <person name="Stolte C."/>
            <person name="Sykes S."/>
            <person name="Wortman J."/>
            <person name="Nusbaum C."/>
            <person name="Birren B."/>
        </authorList>
    </citation>
    <scope>NUCLEOTIDE SEQUENCE</scope>
    <source>
        <strain evidence="13">ERTm3</strain>
    </source>
</reference>
<keyword evidence="7" id="KW-0449">Lipoprotein</keyword>
<dbReference type="AlphaFoldDB" id="I3EE43"/>
<dbReference type="Proteomes" id="UP000002872">
    <property type="component" value="Unassembled WGS sequence"/>
</dbReference>
<evidence type="ECO:0000256" key="4">
    <source>
        <dbReference type="ARBA" id="ARBA00022989"/>
    </source>
</evidence>
<name>I3EE43_NEMP3</name>
<evidence type="ECO:0000259" key="12">
    <source>
        <dbReference type="Pfam" id="PF01529"/>
    </source>
</evidence>
<dbReference type="InterPro" id="IPR001594">
    <property type="entry name" value="Palmitoyltrfase_DHHC"/>
</dbReference>
<evidence type="ECO:0000256" key="5">
    <source>
        <dbReference type="ARBA" id="ARBA00023136"/>
    </source>
</evidence>
<dbReference type="GO" id="GO:0019706">
    <property type="term" value="F:protein-cysteine S-palmitoyltransferase activity"/>
    <property type="evidence" value="ECO:0007669"/>
    <property type="project" value="UniProtKB-EC"/>
</dbReference>
<dbReference type="EC" id="2.3.1.225" evidence="11"/>
<evidence type="ECO:0000256" key="8">
    <source>
        <dbReference type="ARBA" id="ARBA00023315"/>
    </source>
</evidence>
<sequence>MYFRNRSYMDKIGLSMSCTLITYIGIVSGPTLLWDEIRDRTITRVCLMAQNAFVFLDVLLLIYVSNTRGYVKEEEYVVGGKFCYECRKAKPERAHHCSRCGRCINKMDHHCPWVGSCVNANNLGNFIKLITSVLISSVLSLFLHGYVFHKKVGMVYDTLSINIPICLIGLNIIILSFISVAVFLILLRQIRLLIKNITYLESLQIRMLNRLGISVPANPYDRGAMGNIKASLGSPKDFLLCREPENAFAFGYKEYWPPLRMTKSISNTQATLNPSV</sequence>
<evidence type="ECO:0000256" key="3">
    <source>
        <dbReference type="ARBA" id="ARBA00022692"/>
    </source>
</evidence>
<keyword evidence="2 11" id="KW-0808">Transferase</keyword>
<feature type="transmembrane region" description="Helical" evidence="11">
    <location>
        <begin position="12"/>
        <end position="30"/>
    </location>
</feature>
<gene>
    <name evidence="13" type="ORF">NEQG_02371</name>
</gene>
<feature type="transmembrane region" description="Helical" evidence="11">
    <location>
        <begin position="161"/>
        <end position="187"/>
    </location>
</feature>
<keyword evidence="8 11" id="KW-0012">Acyltransferase</keyword>
<organism evidence="13 14">
    <name type="scientific">Nematocida parisii (strain ERTm3)</name>
    <name type="common">Nematode killer fungus</name>
    <dbReference type="NCBI Taxonomy" id="935791"/>
    <lineage>
        <taxon>Eukaryota</taxon>
        <taxon>Fungi</taxon>
        <taxon>Fungi incertae sedis</taxon>
        <taxon>Microsporidia</taxon>
        <taxon>Nematocida</taxon>
    </lineage>
</organism>
<dbReference type="OMA" id="FMLAYQM"/>
<keyword evidence="3 11" id="KW-0812">Transmembrane</keyword>
<dbReference type="OrthoDB" id="331948at2759"/>
<comment type="similarity">
    <text evidence="9">Belongs to the DHHC palmitoyltransferase family. PFA5 subfamily.</text>
</comment>
<dbReference type="Pfam" id="PF01529">
    <property type="entry name" value="DHHC"/>
    <property type="match status" value="1"/>
</dbReference>
<feature type="domain" description="Palmitoyltransferase DHHC" evidence="12">
    <location>
        <begin position="80"/>
        <end position="204"/>
    </location>
</feature>
<dbReference type="PANTHER" id="PTHR22883">
    <property type="entry name" value="ZINC FINGER DHHC DOMAIN CONTAINING PROTEIN"/>
    <property type="match status" value="1"/>
</dbReference>
<dbReference type="GO" id="GO:0006612">
    <property type="term" value="P:protein targeting to membrane"/>
    <property type="evidence" value="ECO:0007669"/>
    <property type="project" value="TreeGrafter"/>
</dbReference>
<dbReference type="InParanoid" id="I3EE43"/>
<accession>I3EE43</accession>
<dbReference type="GO" id="GO:0005794">
    <property type="term" value="C:Golgi apparatus"/>
    <property type="evidence" value="ECO:0007669"/>
    <property type="project" value="TreeGrafter"/>
</dbReference>
<dbReference type="PROSITE" id="PS50216">
    <property type="entry name" value="DHHC"/>
    <property type="match status" value="1"/>
</dbReference>
<keyword evidence="14" id="KW-1185">Reference proteome</keyword>
<feature type="transmembrane region" description="Helical" evidence="11">
    <location>
        <begin position="42"/>
        <end position="64"/>
    </location>
</feature>
<dbReference type="STRING" id="935791.I3EE43"/>
<comment type="domain">
    <text evidence="11">The DHHC domain is required for palmitoyltransferase activity.</text>
</comment>
<comment type="subcellular location">
    <subcellularLocation>
        <location evidence="1">Membrane</location>
        <topology evidence="1">Multi-pass membrane protein</topology>
    </subcellularLocation>
</comment>
<proteinExistence type="inferred from homology"/>
<evidence type="ECO:0000256" key="11">
    <source>
        <dbReference type="RuleBase" id="RU079119"/>
    </source>
</evidence>
<dbReference type="EMBL" id="GL870882">
    <property type="protein sequence ID" value="EIJ87490.1"/>
    <property type="molecule type" value="Genomic_DNA"/>
</dbReference>
<dbReference type="GO" id="GO:0016020">
    <property type="term" value="C:membrane"/>
    <property type="evidence" value="ECO:0007669"/>
    <property type="project" value="UniProtKB-SubCell"/>
</dbReference>
<dbReference type="PANTHER" id="PTHR22883:SF23">
    <property type="entry name" value="PALMITOYLTRANSFERASE ZDHHC6"/>
    <property type="match status" value="1"/>
</dbReference>
<comment type="catalytic activity">
    <reaction evidence="10 11">
        <text>L-cysteinyl-[protein] + hexadecanoyl-CoA = S-hexadecanoyl-L-cysteinyl-[protein] + CoA</text>
        <dbReference type="Rhea" id="RHEA:36683"/>
        <dbReference type="Rhea" id="RHEA-COMP:10131"/>
        <dbReference type="Rhea" id="RHEA-COMP:11032"/>
        <dbReference type="ChEBI" id="CHEBI:29950"/>
        <dbReference type="ChEBI" id="CHEBI:57287"/>
        <dbReference type="ChEBI" id="CHEBI:57379"/>
        <dbReference type="ChEBI" id="CHEBI:74151"/>
        <dbReference type="EC" id="2.3.1.225"/>
    </reaction>
</comment>
<keyword evidence="6" id="KW-0564">Palmitate</keyword>
<evidence type="ECO:0000256" key="6">
    <source>
        <dbReference type="ARBA" id="ARBA00023139"/>
    </source>
</evidence>
<evidence type="ECO:0000313" key="13">
    <source>
        <dbReference type="EMBL" id="EIJ87490.1"/>
    </source>
</evidence>
<keyword evidence="5 11" id="KW-0472">Membrane</keyword>
<evidence type="ECO:0000256" key="2">
    <source>
        <dbReference type="ARBA" id="ARBA00022679"/>
    </source>
</evidence>
<protein>
    <recommendedName>
        <fullName evidence="11">Palmitoyltransferase</fullName>
        <ecNumber evidence="11">2.3.1.225</ecNumber>
    </recommendedName>
</protein>
<evidence type="ECO:0000313" key="14">
    <source>
        <dbReference type="Proteomes" id="UP000002872"/>
    </source>
</evidence>